<dbReference type="EMBL" id="LXQD01000142">
    <property type="protein sequence ID" value="RCJ36503.1"/>
    <property type="molecule type" value="Genomic_DNA"/>
</dbReference>
<comment type="caution">
    <text evidence="4">The sequence shown here is derived from an EMBL/GenBank/DDBJ whole genome shotgun (WGS) entry which is preliminary data.</text>
</comment>
<dbReference type="PANTHER" id="PTHR43072">
    <property type="entry name" value="N-ACETYLTRANSFERASE"/>
    <property type="match status" value="1"/>
</dbReference>
<name>A0A367RLB9_9NOSO</name>
<reference evidence="4" key="1">
    <citation type="submission" date="2016-04" db="EMBL/GenBank/DDBJ databases">
        <authorList>
            <person name="Tabuchi Yagui T.R."/>
        </authorList>
    </citation>
    <scope>NUCLEOTIDE SEQUENCE [LARGE SCALE GENOMIC DNA]</scope>
    <source>
        <strain evidence="4">NIES-26</strain>
    </source>
</reference>
<dbReference type="Proteomes" id="UP000252107">
    <property type="component" value="Unassembled WGS sequence"/>
</dbReference>
<dbReference type="AlphaFoldDB" id="A0A367RLB9"/>
<dbReference type="InterPro" id="IPR016181">
    <property type="entry name" value="Acyl_CoA_acyltransferase"/>
</dbReference>
<dbReference type="InterPro" id="IPR000182">
    <property type="entry name" value="GNAT_dom"/>
</dbReference>
<dbReference type="PROSITE" id="PS51186">
    <property type="entry name" value="GNAT"/>
    <property type="match status" value="1"/>
</dbReference>
<dbReference type="PANTHER" id="PTHR43072:SF23">
    <property type="entry name" value="UPF0039 PROTEIN C11D3.02C"/>
    <property type="match status" value="1"/>
</dbReference>
<evidence type="ECO:0000256" key="2">
    <source>
        <dbReference type="ARBA" id="ARBA00023315"/>
    </source>
</evidence>
<dbReference type="Gene3D" id="3.40.630.30">
    <property type="match status" value="1"/>
</dbReference>
<dbReference type="CDD" id="cd04301">
    <property type="entry name" value="NAT_SF"/>
    <property type="match status" value="1"/>
</dbReference>
<evidence type="ECO:0000313" key="5">
    <source>
        <dbReference type="Proteomes" id="UP000252107"/>
    </source>
</evidence>
<dbReference type="SUPFAM" id="SSF55729">
    <property type="entry name" value="Acyl-CoA N-acyltransferases (Nat)"/>
    <property type="match status" value="1"/>
</dbReference>
<dbReference type="GO" id="GO:0016747">
    <property type="term" value="F:acyltransferase activity, transferring groups other than amino-acyl groups"/>
    <property type="evidence" value="ECO:0007669"/>
    <property type="project" value="InterPro"/>
</dbReference>
<accession>A0A367RLB9</accession>
<sequence length="171" mass="19109">MIIRHATETDLPAIVAIYNAAVPTRMATADLDPVSVESRLAWFYGRSPSQRPLWVIELEGVIAGWLSFQTFYGRPAYSTTAEISIYIAPAFHRRSLGRQLLAQAIQESPRLGLKTLVGFIFAHNQPSLKLFETFGFQAWGHLPRVGELDGVERDLIIMGLRVSEPNTSRTP</sequence>
<dbReference type="Pfam" id="PF00583">
    <property type="entry name" value="Acetyltransf_1"/>
    <property type="match status" value="1"/>
</dbReference>
<protein>
    <submittedName>
        <fullName evidence="4">Phosphinothricin acetyltransferase</fullName>
    </submittedName>
</protein>
<organism evidence="4 5">
    <name type="scientific">Nostoc minutum NIES-26</name>
    <dbReference type="NCBI Taxonomy" id="1844469"/>
    <lineage>
        <taxon>Bacteria</taxon>
        <taxon>Bacillati</taxon>
        <taxon>Cyanobacteriota</taxon>
        <taxon>Cyanophyceae</taxon>
        <taxon>Nostocales</taxon>
        <taxon>Nostocaceae</taxon>
        <taxon>Nostoc</taxon>
    </lineage>
</organism>
<evidence type="ECO:0000313" key="4">
    <source>
        <dbReference type="EMBL" id="RCJ36503.1"/>
    </source>
</evidence>
<feature type="domain" description="N-acetyltransferase" evidence="3">
    <location>
        <begin position="1"/>
        <end position="163"/>
    </location>
</feature>
<proteinExistence type="predicted"/>
<evidence type="ECO:0000256" key="1">
    <source>
        <dbReference type="ARBA" id="ARBA00022679"/>
    </source>
</evidence>
<keyword evidence="2" id="KW-0012">Acyltransferase</keyword>
<evidence type="ECO:0000259" key="3">
    <source>
        <dbReference type="PROSITE" id="PS51186"/>
    </source>
</evidence>
<keyword evidence="5" id="KW-1185">Reference proteome</keyword>
<keyword evidence="1" id="KW-0808">Transferase</keyword>
<gene>
    <name evidence="4" type="ORF">A6770_15885</name>
</gene>